<proteinExistence type="predicted"/>
<gene>
    <name evidence="1" type="ordered locus">VIT_02s0012g01820</name>
</gene>
<dbReference type="HOGENOM" id="CLU_2817682_0_0_1"/>
<dbReference type="InParanoid" id="F6HT61"/>
<evidence type="ECO:0000313" key="2">
    <source>
        <dbReference type="Proteomes" id="UP000009183"/>
    </source>
</evidence>
<name>F6HT61_VITVI</name>
<dbReference type="PaxDb" id="29760-VIT_02s0012g01820.t01"/>
<evidence type="ECO:0000313" key="1">
    <source>
        <dbReference type="EMBL" id="CCB57871.1"/>
    </source>
</evidence>
<dbReference type="EMBL" id="FN596247">
    <property type="protein sequence ID" value="CCB57871.1"/>
    <property type="molecule type" value="Genomic_DNA"/>
</dbReference>
<dbReference type="Proteomes" id="UP000009183">
    <property type="component" value="Chromosome 2"/>
</dbReference>
<sequence>MASLSEGTRPNWECILQRALLGHCIELFRALIQEPLLVCLLMQDALKKRISMVRIALSSSYVLTLRH</sequence>
<organism evidence="1 2">
    <name type="scientific">Vitis vinifera</name>
    <name type="common">Grape</name>
    <dbReference type="NCBI Taxonomy" id="29760"/>
    <lineage>
        <taxon>Eukaryota</taxon>
        <taxon>Viridiplantae</taxon>
        <taxon>Streptophyta</taxon>
        <taxon>Embryophyta</taxon>
        <taxon>Tracheophyta</taxon>
        <taxon>Spermatophyta</taxon>
        <taxon>Magnoliopsida</taxon>
        <taxon>eudicotyledons</taxon>
        <taxon>Gunneridae</taxon>
        <taxon>Pentapetalae</taxon>
        <taxon>rosids</taxon>
        <taxon>Vitales</taxon>
        <taxon>Vitaceae</taxon>
        <taxon>Viteae</taxon>
        <taxon>Vitis</taxon>
    </lineage>
</organism>
<accession>F6HT61</accession>
<dbReference type="AlphaFoldDB" id="F6HT61"/>
<protein>
    <submittedName>
        <fullName evidence="1">Uncharacterized protein</fullName>
    </submittedName>
</protein>
<keyword evidence="2" id="KW-1185">Reference proteome</keyword>
<reference evidence="2" key="1">
    <citation type="journal article" date="2007" name="Nature">
        <title>The grapevine genome sequence suggests ancestral hexaploidization in major angiosperm phyla.</title>
        <authorList>
            <consortium name="The French-Italian Public Consortium for Grapevine Genome Characterization."/>
            <person name="Jaillon O."/>
            <person name="Aury J.-M."/>
            <person name="Noel B."/>
            <person name="Policriti A."/>
            <person name="Clepet C."/>
            <person name="Casagrande A."/>
            <person name="Choisne N."/>
            <person name="Aubourg S."/>
            <person name="Vitulo N."/>
            <person name="Jubin C."/>
            <person name="Vezzi A."/>
            <person name="Legeai F."/>
            <person name="Hugueney P."/>
            <person name="Dasilva C."/>
            <person name="Horner D."/>
            <person name="Mica E."/>
            <person name="Jublot D."/>
            <person name="Poulain J."/>
            <person name="Bruyere C."/>
            <person name="Billault A."/>
            <person name="Segurens B."/>
            <person name="Gouyvenoux M."/>
            <person name="Ugarte E."/>
            <person name="Cattonaro F."/>
            <person name="Anthouard V."/>
            <person name="Vico V."/>
            <person name="Del Fabbro C."/>
            <person name="Alaux M."/>
            <person name="Di Gaspero G."/>
            <person name="Dumas V."/>
            <person name="Felice N."/>
            <person name="Paillard S."/>
            <person name="Juman I."/>
            <person name="Moroldo M."/>
            <person name="Scalabrin S."/>
            <person name="Canaguier A."/>
            <person name="Le Clainche I."/>
            <person name="Malacrida G."/>
            <person name="Durand E."/>
            <person name="Pesole G."/>
            <person name="Laucou V."/>
            <person name="Chatelet P."/>
            <person name="Merdinoglu D."/>
            <person name="Delledonne M."/>
            <person name="Pezzotti M."/>
            <person name="Lecharny A."/>
            <person name="Scarpelli C."/>
            <person name="Artiguenave F."/>
            <person name="Pe M.E."/>
            <person name="Valle G."/>
            <person name="Morgante M."/>
            <person name="Caboche M."/>
            <person name="Adam-Blondon A.-F."/>
            <person name="Weissenbach J."/>
            <person name="Quetier F."/>
            <person name="Wincker P."/>
        </authorList>
    </citation>
    <scope>NUCLEOTIDE SEQUENCE [LARGE SCALE GENOMIC DNA]</scope>
    <source>
        <strain evidence="2">cv. Pinot noir / PN40024</strain>
    </source>
</reference>